<proteinExistence type="evidence at transcript level"/>
<dbReference type="EMBL" id="AK375872">
    <property type="protein sequence ID" value="BAK07067.1"/>
    <property type="molecule type" value="mRNA"/>
</dbReference>
<organism evidence="3">
    <name type="scientific">Hordeum vulgare subsp. vulgare</name>
    <name type="common">Domesticated barley</name>
    <dbReference type="NCBI Taxonomy" id="112509"/>
    <lineage>
        <taxon>Eukaryota</taxon>
        <taxon>Viridiplantae</taxon>
        <taxon>Streptophyta</taxon>
        <taxon>Embryophyta</taxon>
        <taxon>Tracheophyta</taxon>
        <taxon>Spermatophyta</taxon>
        <taxon>Magnoliopsida</taxon>
        <taxon>Liliopsida</taxon>
        <taxon>Poales</taxon>
        <taxon>Poaceae</taxon>
        <taxon>BOP clade</taxon>
        <taxon>Pooideae</taxon>
        <taxon>Triticodae</taxon>
        <taxon>Triticeae</taxon>
        <taxon>Hordeinae</taxon>
        <taxon>Hordeum</taxon>
    </lineage>
</organism>
<dbReference type="InterPro" id="IPR007736">
    <property type="entry name" value="Caleosin-related"/>
</dbReference>
<dbReference type="PANTHER" id="PTHR31495">
    <property type="entry name" value="PEROXYGENASE 3-RELATED"/>
    <property type="match status" value="1"/>
</dbReference>
<reference evidence="3" key="1">
    <citation type="journal article" date="2011" name="Plant Physiol.">
        <title>Comprehensive sequence analysis of 24,783 barley full-length cDNAs derived from 12 clone libraries.</title>
        <authorList>
            <person name="Matsumoto T."/>
            <person name="Tanaka T."/>
            <person name="Sakai H."/>
            <person name="Amano N."/>
            <person name="Kanamori H."/>
            <person name="Kurita K."/>
            <person name="Kikuta A."/>
            <person name="Kamiya K."/>
            <person name="Yamamoto M."/>
            <person name="Ikawa H."/>
            <person name="Fujii N."/>
            <person name="Hori K."/>
            <person name="Itoh T."/>
            <person name="Sato K."/>
        </authorList>
    </citation>
    <scope>NUCLEOTIDE SEQUENCE</scope>
    <source>
        <tissue evidence="3">Flower</tissue>
    </source>
</reference>
<sequence length="220" mass="24104">HDGRHRPTSAVISARGGGGRASPASARRVLLEPGGGVGGGGSGLDDGPGEARGVLRHRQRRHRHLLRDRARASCHRSWSSRGHGQRHPHQRSHRTQDQTRNATTSRFDIYIANIHKGMHGSDSGSYDAQGRFVPAKFNGIFTRFAKVEPNALNEAELEAMRTANRKEGDFKGWAASKAEWGMLYNLAKDKDGFLEKNTARTVYDGSLFPKLVKKASSSGN</sequence>
<dbReference type="AlphaFoldDB" id="F2EI95"/>
<dbReference type="Pfam" id="PF05042">
    <property type="entry name" value="Caleosin"/>
    <property type="match status" value="1"/>
</dbReference>
<feature type="compositionally biased region" description="Low complexity" evidence="2">
    <location>
        <begin position="21"/>
        <end position="32"/>
    </location>
</feature>
<dbReference type="PANTHER" id="PTHR31495:SF19">
    <property type="entry name" value="OS02G0734500 PROTEIN"/>
    <property type="match status" value="1"/>
</dbReference>
<protein>
    <submittedName>
        <fullName evidence="3">Predicted protein</fullName>
    </submittedName>
</protein>
<name>F2EI95_HORVV</name>
<evidence type="ECO:0000313" key="3">
    <source>
        <dbReference type="EMBL" id="BAK07067.1"/>
    </source>
</evidence>
<accession>F2EI95</accession>
<feature type="region of interest" description="Disordered" evidence="2">
    <location>
        <begin position="1"/>
        <end position="103"/>
    </location>
</feature>
<feature type="non-terminal residue" evidence="3">
    <location>
        <position position="1"/>
    </location>
</feature>
<evidence type="ECO:0000256" key="2">
    <source>
        <dbReference type="SAM" id="MobiDB-lite"/>
    </source>
</evidence>
<feature type="compositionally biased region" description="Basic residues" evidence="2">
    <location>
        <begin position="83"/>
        <end position="93"/>
    </location>
</feature>
<feature type="compositionally biased region" description="Gly residues" evidence="2">
    <location>
        <begin position="33"/>
        <end position="46"/>
    </location>
</feature>
<evidence type="ECO:0000256" key="1">
    <source>
        <dbReference type="ARBA" id="ARBA00006765"/>
    </source>
</evidence>
<comment type="similarity">
    <text evidence="1">Belongs to the caleosin family.</text>
</comment>
<feature type="compositionally biased region" description="Basic residues" evidence="2">
    <location>
        <begin position="54"/>
        <end position="66"/>
    </location>
</feature>